<protein>
    <submittedName>
        <fullName evidence="6">3-oxoacyl-[acyl-carrier-protein] synthase III C-terminal domain-containing protein</fullName>
    </submittedName>
</protein>
<evidence type="ECO:0000256" key="3">
    <source>
        <dbReference type="ARBA" id="ARBA00023315"/>
    </source>
</evidence>
<feature type="domain" description="Beta-ketoacyl-[acyl-carrier-protein] synthase III N-terminal" evidence="5">
    <location>
        <begin position="123"/>
        <end position="186"/>
    </location>
</feature>
<evidence type="ECO:0000256" key="2">
    <source>
        <dbReference type="ARBA" id="ARBA00023229"/>
    </source>
</evidence>
<name>A0ABD5VEU4_9EURY</name>
<keyword evidence="3" id="KW-0012">Acyltransferase</keyword>
<dbReference type="Pfam" id="PF08545">
    <property type="entry name" value="ACP_syn_III"/>
    <property type="match status" value="1"/>
</dbReference>
<dbReference type="PANTHER" id="PTHR34069:SF3">
    <property type="entry name" value="ACYL-COA:ACYL-COA ALKYLTRANSFERASE"/>
    <property type="match status" value="1"/>
</dbReference>
<keyword evidence="7" id="KW-1185">Reference proteome</keyword>
<evidence type="ECO:0000259" key="4">
    <source>
        <dbReference type="Pfam" id="PF08541"/>
    </source>
</evidence>
<dbReference type="Pfam" id="PF08541">
    <property type="entry name" value="ACP_syn_III_C"/>
    <property type="match status" value="1"/>
</dbReference>
<dbReference type="PANTHER" id="PTHR34069">
    <property type="entry name" value="3-OXOACYL-[ACYL-CARRIER-PROTEIN] SYNTHASE 3"/>
    <property type="match status" value="1"/>
</dbReference>
<accession>A0ABD5VEU4</accession>
<dbReference type="GO" id="GO:0008299">
    <property type="term" value="P:isoprenoid biosynthetic process"/>
    <property type="evidence" value="ECO:0007669"/>
    <property type="project" value="UniProtKB-KW"/>
</dbReference>
<reference evidence="6 7" key="1">
    <citation type="journal article" date="2019" name="Int. J. Syst. Evol. Microbiol.">
        <title>The Global Catalogue of Microorganisms (GCM) 10K type strain sequencing project: providing services to taxonomists for standard genome sequencing and annotation.</title>
        <authorList>
            <consortium name="The Broad Institute Genomics Platform"/>
            <consortium name="The Broad Institute Genome Sequencing Center for Infectious Disease"/>
            <person name="Wu L."/>
            <person name="Ma J."/>
        </authorList>
    </citation>
    <scope>NUCLEOTIDE SEQUENCE [LARGE SCALE GENOMIC DNA]</scope>
    <source>
        <strain evidence="6 7">GX26</strain>
    </source>
</reference>
<dbReference type="Proteomes" id="UP001596395">
    <property type="component" value="Unassembled WGS sequence"/>
</dbReference>
<dbReference type="InterPro" id="IPR013751">
    <property type="entry name" value="ACP_syn_III_N"/>
</dbReference>
<gene>
    <name evidence="6" type="ORF">ACFQGB_06895</name>
</gene>
<dbReference type="EMBL" id="JBHSXN010000001">
    <property type="protein sequence ID" value="MFC6952587.1"/>
    <property type="molecule type" value="Genomic_DNA"/>
</dbReference>
<organism evidence="6 7">
    <name type="scientific">Halorubellus litoreus</name>
    <dbReference type="NCBI Taxonomy" id="755308"/>
    <lineage>
        <taxon>Archaea</taxon>
        <taxon>Methanobacteriati</taxon>
        <taxon>Methanobacteriota</taxon>
        <taxon>Stenosarchaea group</taxon>
        <taxon>Halobacteria</taxon>
        <taxon>Halobacteriales</taxon>
        <taxon>Halorubellaceae</taxon>
        <taxon>Halorubellus</taxon>
    </lineage>
</organism>
<evidence type="ECO:0000256" key="1">
    <source>
        <dbReference type="ARBA" id="ARBA00022679"/>
    </source>
</evidence>
<dbReference type="InterPro" id="IPR016039">
    <property type="entry name" value="Thiolase-like"/>
</dbReference>
<evidence type="ECO:0000259" key="5">
    <source>
        <dbReference type="Pfam" id="PF08545"/>
    </source>
</evidence>
<dbReference type="RefSeq" id="WP_336349551.1">
    <property type="nucleotide sequence ID" value="NZ_JAZAQL010000001.1"/>
</dbReference>
<dbReference type="AlphaFoldDB" id="A0ABD5VEU4"/>
<proteinExistence type="predicted"/>
<comment type="caution">
    <text evidence="6">The sequence shown here is derived from an EMBL/GenBank/DDBJ whole genome shotgun (WGS) entry which is preliminary data.</text>
</comment>
<dbReference type="Gene3D" id="3.40.47.10">
    <property type="match status" value="2"/>
</dbReference>
<sequence>MTDGASTGDAPAVCLTGLGTYVPSIVVTGEEIADASGVPEDVVVEKMGVREKRVCPSDDDHATDMSAKAAREALDDAEIDPASLDLVLYHGSEFKDHVVWSAAANVADRIGATEAYATESYTLCAGAPIALRQVAAQVRAGDVDRALLVAASREEDLVDYENERSSFMFNFGSGASAYVVEAGDAAATATGGDESVATDGGDAAAASAELPASERARAVVRESAAVTDGSFSMDVVMPAGGSKHPPSRETVAAEEPMHTLDVPDPDGMKERLADVSLENYLDVADDALAKSGYDRGDLDFVAVTHMKRSFHDLLLGELGCDPETQGYYLDEYGHVQSVDQALAVEEALAADPPRLEDGDVVLFLAAGTGYTWAATVLEWVG</sequence>
<dbReference type="SUPFAM" id="SSF53901">
    <property type="entry name" value="Thiolase-like"/>
    <property type="match status" value="1"/>
</dbReference>
<dbReference type="InterPro" id="IPR013747">
    <property type="entry name" value="ACP_syn_III_C"/>
</dbReference>
<feature type="domain" description="Beta-ketoacyl-[acyl-carrier-protein] synthase III C-terminal" evidence="4">
    <location>
        <begin position="288"/>
        <end position="379"/>
    </location>
</feature>
<evidence type="ECO:0000313" key="6">
    <source>
        <dbReference type="EMBL" id="MFC6952587.1"/>
    </source>
</evidence>
<evidence type="ECO:0000313" key="7">
    <source>
        <dbReference type="Proteomes" id="UP001596395"/>
    </source>
</evidence>
<dbReference type="GO" id="GO:0016746">
    <property type="term" value="F:acyltransferase activity"/>
    <property type="evidence" value="ECO:0007669"/>
    <property type="project" value="UniProtKB-KW"/>
</dbReference>
<keyword evidence="1" id="KW-0808">Transferase</keyword>
<keyword evidence="2" id="KW-0414">Isoprene biosynthesis</keyword>